<evidence type="ECO:0000256" key="4">
    <source>
        <dbReference type="ARBA" id="ARBA00022840"/>
    </source>
</evidence>
<dbReference type="Pfam" id="PF00270">
    <property type="entry name" value="DEAD"/>
    <property type="match status" value="1"/>
</dbReference>
<dbReference type="GO" id="GO:0005524">
    <property type="term" value="F:ATP binding"/>
    <property type="evidence" value="ECO:0007669"/>
    <property type="project" value="UniProtKB-KW"/>
</dbReference>
<dbReference type="GO" id="GO:0033592">
    <property type="term" value="F:RNA strand annealing activity"/>
    <property type="evidence" value="ECO:0007669"/>
    <property type="project" value="TreeGrafter"/>
</dbReference>
<dbReference type="Gene3D" id="3.40.50.300">
    <property type="entry name" value="P-loop containing nucleotide triphosphate hydrolases"/>
    <property type="match status" value="2"/>
</dbReference>
<evidence type="ECO:0000256" key="2">
    <source>
        <dbReference type="ARBA" id="ARBA00022801"/>
    </source>
</evidence>
<dbReference type="SUPFAM" id="SSF52540">
    <property type="entry name" value="P-loop containing nucleoside triphosphate hydrolases"/>
    <property type="match status" value="1"/>
</dbReference>
<dbReference type="InterPro" id="IPR011545">
    <property type="entry name" value="DEAD/DEAH_box_helicase_dom"/>
</dbReference>
<evidence type="ECO:0000256" key="5">
    <source>
        <dbReference type="RuleBase" id="RU000492"/>
    </source>
</evidence>
<dbReference type="PANTHER" id="PTHR47963">
    <property type="entry name" value="DEAD-BOX ATP-DEPENDENT RNA HELICASE 47, MITOCHONDRIAL"/>
    <property type="match status" value="1"/>
</dbReference>
<dbReference type="GO" id="GO:0005829">
    <property type="term" value="C:cytosol"/>
    <property type="evidence" value="ECO:0007669"/>
    <property type="project" value="TreeGrafter"/>
</dbReference>
<dbReference type="InterPro" id="IPR050547">
    <property type="entry name" value="DEAD_box_RNA_helicases"/>
</dbReference>
<dbReference type="PROSITE" id="PS51195">
    <property type="entry name" value="Q_MOTIF"/>
    <property type="match status" value="1"/>
</dbReference>
<dbReference type="PROSITE" id="PS00039">
    <property type="entry name" value="DEAD_ATP_HELICASE"/>
    <property type="match status" value="1"/>
</dbReference>
<proteinExistence type="inferred from homology"/>
<reference evidence="9 10" key="1">
    <citation type="submission" date="2016-10" db="EMBL/GenBank/DDBJ databases">
        <authorList>
            <person name="de Groot N.N."/>
        </authorList>
    </citation>
    <scope>NUCLEOTIDE SEQUENCE [LARGE SCALE GENOMIC DNA]</scope>
    <source>
        <strain evidence="9 10">DSM 12272</strain>
    </source>
</reference>
<evidence type="ECO:0000259" key="8">
    <source>
        <dbReference type="PROSITE" id="PS51195"/>
    </source>
</evidence>
<dbReference type="CDD" id="cd00268">
    <property type="entry name" value="DEADc"/>
    <property type="match status" value="1"/>
</dbReference>
<keyword evidence="3 5" id="KW-0347">Helicase</keyword>
<comment type="similarity">
    <text evidence="5">Belongs to the DEAD box helicase family.</text>
</comment>
<evidence type="ECO:0000313" key="10">
    <source>
        <dbReference type="Proteomes" id="UP000198597"/>
    </source>
</evidence>
<feature type="domain" description="Helicase C-terminal" evidence="7">
    <location>
        <begin position="234"/>
        <end position="378"/>
    </location>
</feature>
<dbReference type="InterPro" id="IPR027417">
    <property type="entry name" value="P-loop_NTPase"/>
</dbReference>
<sequence length="408" mass="45281">MNTSFKDLNLNQNLINGLEKQGITIPTDIQTLAIPAALENRDVIAESHTGSGKTLAFLTPIFEKVNTEKREMQALILAPTHELVMQIEAEVKLLAENSGMPVTTLSIIGDVNIDKQIKKIRDTKPHIIVGSPGRVLDLIRKKKITAHTIKTIVIDEADNLLDKNNSQVIQDIIKTTMRDRQLMIFSATVSQKTLELATLLMKEPAVFKAEGTASLNPNINHAYIVADRRDKFDTLRKLLAAANAEKSIVFVNNSTELEIVTQKLNYHDRAAFNISSHVSKEERQRALESFRSGRIKILVSSDLSARGLDIPGITHVFNLDFPVSANDYLHRAGRCARGYGFGSCVCIANNKEVAAIRVYEREFNIQIKPIKLFGGSVQYVETAQTTQSVETTNSTENIESVEATKCVE</sequence>
<dbReference type="Pfam" id="PF00271">
    <property type="entry name" value="Helicase_C"/>
    <property type="match status" value="1"/>
</dbReference>
<keyword evidence="1 5" id="KW-0547">Nucleotide-binding</keyword>
<dbReference type="InterPro" id="IPR044742">
    <property type="entry name" value="DEAD/DEAH_RhlB"/>
</dbReference>
<dbReference type="SMART" id="SM00487">
    <property type="entry name" value="DEXDc"/>
    <property type="match status" value="1"/>
</dbReference>
<dbReference type="Proteomes" id="UP000198597">
    <property type="component" value="Unassembled WGS sequence"/>
</dbReference>
<dbReference type="GO" id="GO:0005840">
    <property type="term" value="C:ribosome"/>
    <property type="evidence" value="ECO:0007669"/>
    <property type="project" value="TreeGrafter"/>
</dbReference>
<organism evidence="9 10">
    <name type="scientific">Clostridium gasigenes</name>
    <dbReference type="NCBI Taxonomy" id="94869"/>
    <lineage>
        <taxon>Bacteria</taxon>
        <taxon>Bacillati</taxon>
        <taxon>Bacillota</taxon>
        <taxon>Clostridia</taxon>
        <taxon>Eubacteriales</taxon>
        <taxon>Clostridiaceae</taxon>
        <taxon>Clostridium</taxon>
    </lineage>
</organism>
<evidence type="ECO:0000256" key="3">
    <source>
        <dbReference type="ARBA" id="ARBA00022806"/>
    </source>
</evidence>
<evidence type="ECO:0000313" key="9">
    <source>
        <dbReference type="EMBL" id="SDO81116.1"/>
    </source>
</evidence>
<evidence type="ECO:0000259" key="6">
    <source>
        <dbReference type="PROSITE" id="PS51192"/>
    </source>
</evidence>
<keyword evidence="2 5" id="KW-0378">Hydrolase</keyword>
<dbReference type="GO" id="GO:0016787">
    <property type="term" value="F:hydrolase activity"/>
    <property type="evidence" value="ECO:0007669"/>
    <property type="project" value="UniProtKB-KW"/>
</dbReference>
<feature type="domain" description="Helicase ATP-binding" evidence="6">
    <location>
        <begin position="34"/>
        <end position="207"/>
    </location>
</feature>
<dbReference type="STRING" id="94869.SAMN04488529_101498"/>
<dbReference type="CDD" id="cd18787">
    <property type="entry name" value="SF2_C_DEAD"/>
    <property type="match status" value="1"/>
</dbReference>
<feature type="domain" description="DEAD-box RNA helicase Q" evidence="8">
    <location>
        <begin position="3"/>
        <end position="31"/>
    </location>
</feature>
<dbReference type="PANTHER" id="PTHR47963:SF7">
    <property type="entry name" value="ATP-DEPENDENT RNA HELICASE YFML-RELATED"/>
    <property type="match status" value="1"/>
</dbReference>
<dbReference type="PROSITE" id="PS51194">
    <property type="entry name" value="HELICASE_CTER"/>
    <property type="match status" value="1"/>
</dbReference>
<dbReference type="InterPro" id="IPR000629">
    <property type="entry name" value="RNA-helicase_DEAD-box_CS"/>
</dbReference>
<evidence type="ECO:0000256" key="1">
    <source>
        <dbReference type="ARBA" id="ARBA00022741"/>
    </source>
</evidence>
<keyword evidence="10" id="KW-1185">Reference proteome</keyword>
<evidence type="ECO:0000259" key="7">
    <source>
        <dbReference type="PROSITE" id="PS51194"/>
    </source>
</evidence>
<accession>A0A1H0MLG5</accession>
<dbReference type="OrthoDB" id="9805696at2"/>
<dbReference type="PROSITE" id="PS51192">
    <property type="entry name" value="HELICASE_ATP_BIND_1"/>
    <property type="match status" value="1"/>
</dbReference>
<name>A0A1H0MLG5_9CLOT</name>
<dbReference type="GO" id="GO:0003724">
    <property type="term" value="F:RNA helicase activity"/>
    <property type="evidence" value="ECO:0007669"/>
    <property type="project" value="InterPro"/>
</dbReference>
<keyword evidence="4 5" id="KW-0067">ATP-binding</keyword>
<protein>
    <submittedName>
        <fullName evidence="9">Superfamily II DNA and RNA helicase</fullName>
    </submittedName>
</protein>
<dbReference type="SMART" id="SM00490">
    <property type="entry name" value="HELICc"/>
    <property type="match status" value="1"/>
</dbReference>
<dbReference type="InterPro" id="IPR014001">
    <property type="entry name" value="Helicase_ATP-bd"/>
</dbReference>
<gene>
    <name evidence="9" type="ORF">SAMN04488529_101498</name>
</gene>
<dbReference type="EMBL" id="FNJM01000001">
    <property type="protein sequence ID" value="SDO81116.1"/>
    <property type="molecule type" value="Genomic_DNA"/>
</dbReference>
<dbReference type="GO" id="GO:0009409">
    <property type="term" value="P:response to cold"/>
    <property type="evidence" value="ECO:0007669"/>
    <property type="project" value="TreeGrafter"/>
</dbReference>
<dbReference type="InterPro" id="IPR001650">
    <property type="entry name" value="Helicase_C-like"/>
</dbReference>
<dbReference type="AlphaFoldDB" id="A0A1H0MLG5"/>
<dbReference type="InterPro" id="IPR014014">
    <property type="entry name" value="RNA_helicase_DEAD_Q_motif"/>
</dbReference>
<dbReference type="RefSeq" id="WP_089965439.1">
    <property type="nucleotide sequence ID" value="NZ_FNJM01000001.1"/>
</dbReference>